<feature type="compositionally biased region" description="Basic residues" evidence="1">
    <location>
        <begin position="50"/>
        <end position="62"/>
    </location>
</feature>
<dbReference type="AlphaFoldDB" id="A0A158HZZ1"/>
<reference evidence="2" key="1">
    <citation type="submission" date="2016-01" db="EMBL/GenBank/DDBJ databases">
        <authorList>
            <person name="Peeters C."/>
        </authorList>
    </citation>
    <scope>NUCLEOTIDE SEQUENCE [LARGE SCALE GENOMIC DNA]</scope>
    <source>
        <strain evidence="2">LMG 22940</strain>
    </source>
</reference>
<dbReference type="Proteomes" id="UP000054770">
    <property type="component" value="Unassembled WGS sequence"/>
</dbReference>
<feature type="region of interest" description="Disordered" evidence="1">
    <location>
        <begin position="31"/>
        <end position="73"/>
    </location>
</feature>
<accession>A0A158HZZ1</accession>
<name>A0A158HZZ1_9BURK</name>
<feature type="compositionally biased region" description="Basic and acidic residues" evidence="1">
    <location>
        <begin position="63"/>
        <end position="73"/>
    </location>
</feature>
<protein>
    <submittedName>
        <fullName evidence="2">Uncharacterized protein</fullName>
    </submittedName>
</protein>
<organism evidence="2 3">
    <name type="scientific">Caballeronia choica</name>
    <dbReference type="NCBI Taxonomy" id="326476"/>
    <lineage>
        <taxon>Bacteria</taxon>
        <taxon>Pseudomonadati</taxon>
        <taxon>Pseudomonadota</taxon>
        <taxon>Betaproteobacteria</taxon>
        <taxon>Burkholderiales</taxon>
        <taxon>Burkholderiaceae</taxon>
        <taxon>Caballeronia</taxon>
    </lineage>
</organism>
<keyword evidence="3" id="KW-1185">Reference proteome</keyword>
<comment type="caution">
    <text evidence="2">The sequence shown here is derived from an EMBL/GenBank/DDBJ whole genome shotgun (WGS) entry which is preliminary data.</text>
</comment>
<evidence type="ECO:0000256" key="1">
    <source>
        <dbReference type="SAM" id="MobiDB-lite"/>
    </source>
</evidence>
<proteinExistence type="predicted"/>
<gene>
    <name evidence="2" type="ORF">AWB68_02482</name>
</gene>
<evidence type="ECO:0000313" key="3">
    <source>
        <dbReference type="Proteomes" id="UP000054770"/>
    </source>
</evidence>
<dbReference type="EMBL" id="FCON02000021">
    <property type="protein sequence ID" value="SAL49878.1"/>
    <property type="molecule type" value="Genomic_DNA"/>
</dbReference>
<feature type="compositionally biased region" description="Basic and acidic residues" evidence="1">
    <location>
        <begin position="36"/>
        <end position="49"/>
    </location>
</feature>
<sequence length="73" mass="8200">MTNGLLYEYISGAGWVDADVARGLFSMERTVSGSRAGRERNRSVRDLHVSRTRGGVHSHAHRTQHEERSRHAA</sequence>
<evidence type="ECO:0000313" key="2">
    <source>
        <dbReference type="EMBL" id="SAL49878.1"/>
    </source>
</evidence>